<comment type="subcellular location">
    <subcellularLocation>
        <location evidence="2">Plastid</location>
        <location evidence="2">Chloroplast thylakoid membrane</location>
        <topology evidence="2">Multi-pass membrane protein</topology>
    </subcellularLocation>
</comment>
<evidence type="ECO:0000313" key="21">
    <source>
        <dbReference type="Proteomes" id="UP000447434"/>
    </source>
</evidence>
<dbReference type="InterPro" id="IPR022796">
    <property type="entry name" value="Chloroa_b-bind"/>
</dbReference>
<evidence type="ECO:0000256" key="12">
    <source>
        <dbReference type="ARBA" id="ARBA00022842"/>
    </source>
</evidence>
<dbReference type="GO" id="GO:0009535">
    <property type="term" value="C:chloroplast thylakoid membrane"/>
    <property type="evidence" value="ECO:0007669"/>
    <property type="project" value="UniProtKB-SubCell"/>
</dbReference>
<feature type="binding site" evidence="18">
    <location>
        <position position="209"/>
    </location>
    <ligand>
        <name>chlorophyll a</name>
        <dbReference type="ChEBI" id="CHEBI:58416"/>
        <label>1</label>
    </ligand>
</feature>
<dbReference type="AlphaFoldDB" id="A0A6A4R723"/>
<keyword evidence="7" id="KW-0597">Phosphoprotein</keyword>
<keyword evidence="10" id="KW-0479">Metal-binding</keyword>
<keyword evidence="6 19" id="KW-0602">Photosynthesis</keyword>
<keyword evidence="14" id="KW-1133">Transmembrane helix</keyword>
<dbReference type="GO" id="GO:0046872">
    <property type="term" value="F:metal ion binding"/>
    <property type="evidence" value="ECO:0007669"/>
    <property type="project" value="UniProtKB-KW"/>
</dbReference>
<protein>
    <recommendedName>
        <fullName evidence="19">Chlorophyll a-b binding protein, chloroplastic</fullName>
    </recommendedName>
</protein>
<evidence type="ECO:0000256" key="4">
    <source>
        <dbReference type="ARBA" id="ARBA00022494"/>
    </source>
</evidence>
<keyword evidence="19" id="KW-0604">Photosystem II</keyword>
<keyword evidence="9" id="KW-0812">Transmembrane</keyword>
<comment type="similarity">
    <text evidence="3 19">Belongs to the light-harvesting chlorophyll a/b-binding (LHC) protein family.</text>
</comment>
<comment type="caution">
    <text evidence="20">The sequence shown here is derived from an EMBL/GenBank/DDBJ whole genome shotgun (WGS) entry which is preliminary data.</text>
</comment>
<keyword evidence="16 19" id="KW-0793">Thylakoid</keyword>
<keyword evidence="8 19" id="KW-0934">Plastid</keyword>
<feature type="binding site" evidence="18">
    <location>
        <position position="192"/>
    </location>
    <ligand>
        <name>chlorophyll a</name>
        <dbReference type="ChEBI" id="CHEBI:58416"/>
        <label>1</label>
    </ligand>
</feature>
<evidence type="ECO:0000256" key="10">
    <source>
        <dbReference type="ARBA" id="ARBA00022723"/>
    </source>
</evidence>
<dbReference type="Pfam" id="PF00504">
    <property type="entry name" value="Chloroa_b-bind"/>
    <property type="match status" value="1"/>
</dbReference>
<dbReference type="OrthoDB" id="423598at2759"/>
<evidence type="ECO:0000256" key="6">
    <source>
        <dbReference type="ARBA" id="ARBA00022531"/>
    </source>
</evidence>
<evidence type="ECO:0000256" key="1">
    <source>
        <dbReference type="ARBA" id="ARBA00003803"/>
    </source>
</evidence>
<reference evidence="21" key="1">
    <citation type="journal article" date="2020" name="Nat. Commun.">
        <title>Genome sequence of the cluster root forming white lupin.</title>
        <authorList>
            <person name="Hufnagel B."/>
            <person name="Marques A."/>
            <person name="Soriano A."/>
            <person name="Marques L."/>
            <person name="Divol F."/>
            <person name="Doumas P."/>
            <person name="Sallet E."/>
            <person name="Mancinotti D."/>
            <person name="Carrere S."/>
            <person name="Marande W."/>
            <person name="Arribat S."/>
            <person name="Keller J."/>
            <person name="Huneau C."/>
            <person name="Blein T."/>
            <person name="Aime D."/>
            <person name="Laguerre M."/>
            <person name="Taylor J."/>
            <person name="Schubert V."/>
            <person name="Nelson M."/>
            <person name="Geu-Flores F."/>
            <person name="Crespi M."/>
            <person name="Gallardo-Guerrero K."/>
            <person name="Delaux P.-M."/>
            <person name="Salse J."/>
            <person name="Berges H."/>
            <person name="Guyot R."/>
            <person name="Gouzy J."/>
            <person name="Peret B."/>
        </authorList>
    </citation>
    <scope>NUCLEOTIDE SEQUENCE [LARGE SCALE GENOMIC DNA]</scope>
    <source>
        <strain evidence="21">cv. Amiga</strain>
    </source>
</reference>
<evidence type="ECO:0000256" key="2">
    <source>
        <dbReference type="ARBA" id="ARBA00004454"/>
    </source>
</evidence>
<feature type="binding site" description="axial binding residue" evidence="18">
    <location>
        <position position="143"/>
    </location>
    <ligand>
        <name>chlorophyll b</name>
        <dbReference type="ChEBI" id="CHEBI:61721"/>
        <label>1</label>
    </ligand>
    <ligandPart>
        <name>Mg</name>
        <dbReference type="ChEBI" id="CHEBI:25107"/>
    </ligandPart>
</feature>
<dbReference type="EMBL" id="WOCE01000001">
    <property type="protein sequence ID" value="KAE9621114.1"/>
    <property type="molecule type" value="Genomic_DNA"/>
</dbReference>
<evidence type="ECO:0000256" key="17">
    <source>
        <dbReference type="ARBA" id="ARBA00023136"/>
    </source>
</evidence>
<evidence type="ECO:0000256" key="14">
    <source>
        <dbReference type="ARBA" id="ARBA00022989"/>
    </source>
</evidence>
<evidence type="ECO:0000313" key="20">
    <source>
        <dbReference type="EMBL" id="KAE9621114.1"/>
    </source>
</evidence>
<evidence type="ECO:0000256" key="3">
    <source>
        <dbReference type="ARBA" id="ARBA00007259"/>
    </source>
</evidence>
<keyword evidence="4 18" id="KW-0148">Chlorophyll</keyword>
<keyword evidence="5 19" id="KW-0150">Chloroplast</keyword>
<dbReference type="GO" id="GO:0009522">
    <property type="term" value="C:photosystem I"/>
    <property type="evidence" value="ECO:0007669"/>
    <property type="project" value="UniProtKB-KW"/>
</dbReference>
<dbReference type="PANTHER" id="PTHR21649">
    <property type="entry name" value="CHLOROPHYLL A/B BINDING PROTEIN"/>
    <property type="match status" value="1"/>
</dbReference>
<feature type="binding site" evidence="18">
    <location>
        <position position="197"/>
    </location>
    <ligand>
        <name>chlorophyll a</name>
        <dbReference type="ChEBI" id="CHEBI:58416"/>
        <label>1</label>
    </ligand>
</feature>
<dbReference type="GO" id="GO:0009765">
    <property type="term" value="P:photosynthesis, light harvesting"/>
    <property type="evidence" value="ECO:0007669"/>
    <property type="project" value="InterPro"/>
</dbReference>
<keyword evidence="11 19" id="KW-0603">Photosystem I</keyword>
<dbReference type="Gene3D" id="1.10.3460.10">
    <property type="entry name" value="Chlorophyll a/b binding protein domain"/>
    <property type="match status" value="1"/>
</dbReference>
<feature type="binding site" evidence="18">
    <location>
        <position position="195"/>
    </location>
    <ligand>
        <name>chlorophyll a</name>
        <dbReference type="ChEBI" id="CHEBI:58416"/>
        <label>1</label>
    </ligand>
</feature>
<feature type="binding site" evidence="18">
    <location>
        <position position="191"/>
    </location>
    <ligand>
        <name>chlorophyll a</name>
        <dbReference type="ChEBI" id="CHEBI:58416"/>
        <label>1</label>
    </ligand>
</feature>
<organism evidence="20 21">
    <name type="scientific">Lupinus albus</name>
    <name type="common">White lupine</name>
    <name type="synonym">Lupinus termis</name>
    <dbReference type="NCBI Taxonomy" id="3870"/>
    <lineage>
        <taxon>Eukaryota</taxon>
        <taxon>Viridiplantae</taxon>
        <taxon>Streptophyta</taxon>
        <taxon>Embryophyta</taxon>
        <taxon>Tracheophyta</taxon>
        <taxon>Spermatophyta</taxon>
        <taxon>Magnoliopsida</taxon>
        <taxon>eudicotyledons</taxon>
        <taxon>Gunneridae</taxon>
        <taxon>Pentapetalae</taxon>
        <taxon>rosids</taxon>
        <taxon>fabids</taxon>
        <taxon>Fabales</taxon>
        <taxon>Fabaceae</taxon>
        <taxon>Papilionoideae</taxon>
        <taxon>50 kb inversion clade</taxon>
        <taxon>genistoids sensu lato</taxon>
        <taxon>core genistoids</taxon>
        <taxon>Genisteae</taxon>
        <taxon>Lupinus</taxon>
    </lineage>
</organism>
<keyword evidence="21" id="KW-1185">Reference proteome</keyword>
<feature type="binding site" evidence="18">
    <location>
        <position position="88"/>
    </location>
    <ligand>
        <name>chlorophyll a</name>
        <dbReference type="ChEBI" id="CHEBI:58416"/>
        <label>1</label>
    </ligand>
</feature>
<keyword evidence="15 19" id="KW-0157">Chromophore</keyword>
<feature type="binding site" evidence="18">
    <location>
        <position position="225"/>
    </location>
    <ligand>
        <name>chlorophyll a</name>
        <dbReference type="ChEBI" id="CHEBI:58416"/>
        <label>1</label>
    </ligand>
</feature>
<evidence type="ECO:0000256" key="16">
    <source>
        <dbReference type="ARBA" id="ARBA00023078"/>
    </source>
</evidence>
<evidence type="ECO:0000256" key="15">
    <source>
        <dbReference type="ARBA" id="ARBA00022991"/>
    </source>
</evidence>
<accession>A0A6A4R723</accession>
<evidence type="ECO:0000256" key="7">
    <source>
        <dbReference type="ARBA" id="ARBA00022553"/>
    </source>
</evidence>
<evidence type="ECO:0000256" key="19">
    <source>
        <dbReference type="RuleBase" id="RU363080"/>
    </source>
</evidence>
<keyword evidence="17" id="KW-0472">Membrane</keyword>
<gene>
    <name evidence="20" type="ORF">Lalb_Chr01g0010091</name>
</gene>
<dbReference type="InterPro" id="IPR001344">
    <property type="entry name" value="Chloro_AB-bd_pln"/>
</dbReference>
<sequence length="242" mass="26486">MATNTLMSSAISAFPSPICSSKTKSPTLVAASRNGTKSSSLRLSTYSDWFPGEPRPAHLDGSAPADFGFDPLGLAQRPENFERFKESEVFHSRLTMFAVLGVLIPEALGIGNWVQTQEWAAVPDGQATYLGYPVPWGNLPAIVIIEFIAIAFAEIQRVVEKDTEKKKYPGGYFDPLGYSNDPEKFEEYKVKEIKNGRLAMLACAGFAVQQAFYPGTGPLDNLASHLADPWHNNVGNILFPNL</sequence>
<evidence type="ECO:0000256" key="5">
    <source>
        <dbReference type="ARBA" id="ARBA00022528"/>
    </source>
</evidence>
<dbReference type="Proteomes" id="UP000447434">
    <property type="component" value="Chromosome 1"/>
</dbReference>
<proteinExistence type="inferred from homology"/>
<feature type="binding site" description="axial binding residue" evidence="18">
    <location>
        <position position="93"/>
    </location>
    <ligand>
        <name>chlorophyll b</name>
        <dbReference type="ChEBI" id="CHEBI:61721"/>
        <label>1</label>
    </ligand>
    <ligandPart>
        <name>Mg</name>
        <dbReference type="ChEBI" id="CHEBI:25107"/>
    </ligandPart>
</feature>
<evidence type="ECO:0000256" key="18">
    <source>
        <dbReference type="PIRSR" id="PIRSR601344-1"/>
    </source>
</evidence>
<dbReference type="FunFam" id="1.10.3460.10:FF:000004">
    <property type="entry name" value="Chlorophyll a-b binding protein, chloroplastic"/>
    <property type="match status" value="1"/>
</dbReference>
<name>A0A6A4R723_LUPAL</name>
<evidence type="ECO:0000256" key="9">
    <source>
        <dbReference type="ARBA" id="ARBA00022692"/>
    </source>
</evidence>
<evidence type="ECO:0000256" key="8">
    <source>
        <dbReference type="ARBA" id="ARBA00022640"/>
    </source>
</evidence>
<comment type="function">
    <text evidence="1 19">The light-harvesting complex (LHC) functions as a light receptor, it captures and delivers excitation energy to photosystems with which it is closely associated.</text>
</comment>
<feature type="binding site" evidence="18">
    <location>
        <position position="91"/>
    </location>
    <ligand>
        <name>chlorophyll a</name>
        <dbReference type="ChEBI" id="CHEBI:58416"/>
        <label>1</label>
    </ligand>
</feature>
<evidence type="ECO:0000256" key="11">
    <source>
        <dbReference type="ARBA" id="ARBA00022836"/>
    </source>
</evidence>
<keyword evidence="12" id="KW-0460">Magnesium</keyword>
<keyword evidence="13" id="KW-0809">Transit peptide</keyword>
<dbReference type="GO" id="GO:0016168">
    <property type="term" value="F:chlorophyll binding"/>
    <property type="evidence" value="ECO:0007669"/>
    <property type="project" value="UniProtKB-KW"/>
</dbReference>
<dbReference type="GO" id="GO:0009523">
    <property type="term" value="C:photosystem II"/>
    <property type="evidence" value="ECO:0007669"/>
    <property type="project" value="UniProtKB-KW"/>
</dbReference>
<dbReference type="SUPFAM" id="SSF103511">
    <property type="entry name" value="Chlorophyll a-b binding protein"/>
    <property type="match status" value="1"/>
</dbReference>
<evidence type="ECO:0000256" key="13">
    <source>
        <dbReference type="ARBA" id="ARBA00022946"/>
    </source>
</evidence>